<gene>
    <name evidence="3" type="ORF">HGP29_13750</name>
</gene>
<comment type="caution">
    <text evidence="3">The sequence shown here is derived from an EMBL/GenBank/DDBJ whole genome shotgun (WGS) entry which is preliminary data.</text>
</comment>
<dbReference type="EMBL" id="JABAIL010000004">
    <property type="protein sequence ID" value="NLR92283.1"/>
    <property type="molecule type" value="Genomic_DNA"/>
</dbReference>
<dbReference type="Pfam" id="PF25275">
    <property type="entry name" value="Golvesin_C"/>
    <property type="match status" value="1"/>
</dbReference>
<dbReference type="Gene3D" id="3.40.630.40">
    <property type="entry name" value="Zn-dependent exopeptidases"/>
    <property type="match status" value="1"/>
</dbReference>
<evidence type="ECO:0000313" key="3">
    <source>
        <dbReference type="EMBL" id="NLR92283.1"/>
    </source>
</evidence>
<feature type="domain" description="Golvesin/Xly CBD-like" evidence="2">
    <location>
        <begin position="286"/>
        <end position="387"/>
    </location>
</feature>
<feature type="chain" id="PRO_5030982774" evidence="1">
    <location>
        <begin position="23"/>
        <end position="997"/>
    </location>
</feature>
<evidence type="ECO:0000256" key="1">
    <source>
        <dbReference type="SAM" id="SignalP"/>
    </source>
</evidence>
<keyword evidence="1" id="KW-0732">Signal</keyword>
<dbReference type="SUPFAM" id="SSF49265">
    <property type="entry name" value="Fibronectin type III"/>
    <property type="match status" value="1"/>
</dbReference>
<dbReference type="Gene3D" id="2.60.40.10">
    <property type="entry name" value="Immunoglobulins"/>
    <property type="match status" value="1"/>
</dbReference>
<organism evidence="3 4">
    <name type="scientific">Flammeovirga agarivorans</name>
    <dbReference type="NCBI Taxonomy" id="2726742"/>
    <lineage>
        <taxon>Bacteria</taxon>
        <taxon>Pseudomonadati</taxon>
        <taxon>Bacteroidota</taxon>
        <taxon>Cytophagia</taxon>
        <taxon>Cytophagales</taxon>
        <taxon>Flammeovirgaceae</taxon>
        <taxon>Flammeovirga</taxon>
    </lineage>
</organism>
<evidence type="ECO:0000259" key="2">
    <source>
        <dbReference type="Pfam" id="PF25275"/>
    </source>
</evidence>
<dbReference type="CDD" id="cd00063">
    <property type="entry name" value="FN3"/>
    <property type="match status" value="1"/>
</dbReference>
<keyword evidence="4" id="KW-1185">Reference proteome</keyword>
<name>A0A7X8XWG2_9BACT</name>
<dbReference type="InterPro" id="IPR033803">
    <property type="entry name" value="CBD-like_Golvesin-Xly"/>
</dbReference>
<dbReference type="InterPro" id="IPR013783">
    <property type="entry name" value="Ig-like_fold"/>
</dbReference>
<accession>A0A7X8XWG2</accession>
<keyword evidence="3" id="KW-0456">Lyase</keyword>
<protein>
    <submittedName>
        <fullName evidence="3">Xanthan lyase</fullName>
    </submittedName>
</protein>
<sequence length="997" mass="114414">MYKHFFSLLYFFALTTLSTAQSKNDVITKFNEYLLEAKNGEYHYQPDSTARLDTVYLNSKKKKLILFLGKQFEYRPVRNEDVEDVYQKIRLHLGDTYKQYDITLFVGKSDKYEAKKLAKKNKWPIAPKCEFKDLIPNINRYKHTVDKSRNLTKIPHKHLPHVIRVDQDKYTKGLYGKHIALWNSHGWYYEKSQDRWEWQRARLFQTVEDLLPTSFVLPYLSPMLENAGANVYMPRERDIKIQSLVVDNDGDRNGYSEKGTIYAGGNGFLHKEVYNDNEQPFSLGTYRKFRANKKKENVIHWSTLGQVKGNFAVYISYASLPMSVDDATYTVHHQGQQSIFKVNQKMGGGTWVYLGHFYFDGSEGEGVKLSSYSKHNEKMITADAVRFGGGVGNIQRGGSTSRRARFLEGARYNLQYAGAPLNVYTPNENKNDYKDDYQSRGEWVNWMVGDTYALNPEIENKGLNIPIDLSLALHTNSGISESDTTEGTLLIYSTTDMEKNLIFPDQQSRYTNRDLADIVQTQIVDDIRVLYDSIWNRRELWDRRYSEAVYPNVPTILIELLSHQNFKDMRFAMNPKFKFDVSRAIYKGVLKYLAYQYNQPYIVQPLKPVAFSTSLSNGEAILQWKPQLDPLEKTAVPTYFKVYTNINNKGWSKGEVVKEAYHKVKVSKGDMYRFKVIAFNEGGQSFPSEELALADFGNKPYLIVNAFERVSGPSIVVSENFSGFTNLDDGVADNYDVSFTGHQYDFNPASEWIDDDAPGHGASYADLETTVVNGNSHDFTKIHGEAFYYLQQSFVSVSKQSVVENTVRLTDYQFVDLLFGEQKSTMNSQKDSIEYECFDDVFKDRIKSFLDKKGSQLFLSGAYIGTDLFYSEDGVNKGRKHPDAIFGKNYFHFIGRSNHADRSGNIYATMKEFPSFKDLTYAKSYSTSLYPVEAPDAIDAADKSTKVIARYVSSNKSVGIAYKGDKNAVVALGIPFETINKEQKRIELMREIIEYFK</sequence>
<dbReference type="InterPro" id="IPR036116">
    <property type="entry name" value="FN3_sf"/>
</dbReference>
<dbReference type="SUPFAM" id="SSF53187">
    <property type="entry name" value="Zn-dependent exopeptidases"/>
    <property type="match status" value="1"/>
</dbReference>
<dbReference type="RefSeq" id="WP_168883000.1">
    <property type="nucleotide sequence ID" value="NZ_JABAIL010000004.1"/>
</dbReference>
<dbReference type="InterPro" id="IPR003961">
    <property type="entry name" value="FN3_dom"/>
</dbReference>
<reference evidence="3 4" key="1">
    <citation type="submission" date="2020-04" db="EMBL/GenBank/DDBJ databases">
        <title>Flammeovirga sp. SR4, a novel species isolated from seawater.</title>
        <authorList>
            <person name="Wang X."/>
        </authorList>
    </citation>
    <scope>NUCLEOTIDE SEQUENCE [LARGE SCALE GENOMIC DNA]</scope>
    <source>
        <strain evidence="3 4">SR4</strain>
    </source>
</reference>
<dbReference type="AlphaFoldDB" id="A0A7X8XWG2"/>
<proteinExistence type="predicted"/>
<dbReference type="Proteomes" id="UP000585050">
    <property type="component" value="Unassembled WGS sequence"/>
</dbReference>
<evidence type="ECO:0000313" key="4">
    <source>
        <dbReference type="Proteomes" id="UP000585050"/>
    </source>
</evidence>
<feature type="signal peptide" evidence="1">
    <location>
        <begin position="1"/>
        <end position="22"/>
    </location>
</feature>
<dbReference type="GO" id="GO:0016829">
    <property type="term" value="F:lyase activity"/>
    <property type="evidence" value="ECO:0007669"/>
    <property type="project" value="UniProtKB-KW"/>
</dbReference>